<keyword evidence="8" id="KW-0418">Kinase</keyword>
<evidence type="ECO:0000256" key="4">
    <source>
        <dbReference type="ARBA" id="ARBA00022989"/>
    </source>
</evidence>
<proteinExistence type="predicted"/>
<comment type="subcellular location">
    <subcellularLocation>
        <location evidence="1">Membrane</location>
        <topology evidence="1">Multi-pass membrane protein</topology>
    </subcellularLocation>
</comment>
<dbReference type="PANTHER" id="PTHR43568:SF1">
    <property type="entry name" value="P PROTEIN"/>
    <property type="match status" value="1"/>
</dbReference>
<gene>
    <name evidence="8" type="primary">OCA2_1</name>
    <name evidence="8" type="ORF">FOZ63_001928</name>
</gene>
<sequence>MIPSRAMSIRRLSTLHRMDRMEEDTFARRLDHTLTRRLSNAYLPANDGTLSPRSRAQLSFKIRTMNSTPLLGSGERRLEALFGPAPGSFQGSDALSFAVSPAPSGIFIGGRGSIVGPPEAEEDTVNRLTKKHIPWVALLLFLSLAVVVFVSLWEPHHARTDVHRTKLEKYNMFISSPMYVVSPDQNLTLPFGRDAKAVDIKVVAAKDRQSSLMRVDDGEEPEASGRVLRWQLWYDPTLAGPSEDHAKRQLAGADEEVMLHSNFLPLMTNVEAEFFENVDLVPLYDEHDVPTGDGRVPLKLLVWVEGEGSPVSFLLEPMLLGSVARYRVLIAGILFLCTFILIVTEIIHRVYATFIGSMLGLFLIALLHEVPELEDIMAMVDFGTLMLLFSMMVNVHLLALTGFFQYVAARMVILAGGRITLLFFLLTISTGVKPLA</sequence>
<comment type="caution">
    <text evidence="8">The sequence shown here is derived from an EMBL/GenBank/DDBJ whole genome shotgun (WGS) entry which is preliminary data.</text>
</comment>
<evidence type="ECO:0000313" key="9">
    <source>
        <dbReference type="Proteomes" id="UP000553632"/>
    </source>
</evidence>
<dbReference type="GO" id="GO:0055085">
    <property type="term" value="P:transmembrane transport"/>
    <property type="evidence" value="ECO:0007669"/>
    <property type="project" value="InterPro"/>
</dbReference>
<evidence type="ECO:0000256" key="3">
    <source>
        <dbReference type="ARBA" id="ARBA00022692"/>
    </source>
</evidence>
<evidence type="ECO:0000256" key="2">
    <source>
        <dbReference type="ARBA" id="ARBA00022448"/>
    </source>
</evidence>
<keyword evidence="2" id="KW-0813">Transport</keyword>
<evidence type="ECO:0000259" key="7">
    <source>
        <dbReference type="Pfam" id="PF03600"/>
    </source>
</evidence>
<keyword evidence="3 6" id="KW-0812">Transmembrane</keyword>
<feature type="transmembrane region" description="Helical" evidence="6">
    <location>
        <begin position="411"/>
        <end position="432"/>
    </location>
</feature>
<evidence type="ECO:0000313" key="8">
    <source>
        <dbReference type="EMBL" id="KAF4704263.1"/>
    </source>
</evidence>
<name>A0A7J6Q7H6_PEROL</name>
<dbReference type="Pfam" id="PF03600">
    <property type="entry name" value="CitMHS"/>
    <property type="match status" value="1"/>
</dbReference>
<reference evidence="8 9" key="1">
    <citation type="submission" date="2020-04" db="EMBL/GenBank/DDBJ databases">
        <title>Perkinsus olseni comparative genomics.</title>
        <authorList>
            <person name="Bogema D.R."/>
        </authorList>
    </citation>
    <scope>NUCLEOTIDE SEQUENCE [LARGE SCALE GENOMIC DNA]</scope>
    <source>
        <strain evidence="8 9">ATCC PRA-207</strain>
    </source>
</reference>
<keyword evidence="9" id="KW-1185">Reference proteome</keyword>
<dbReference type="Proteomes" id="UP000553632">
    <property type="component" value="Unassembled WGS sequence"/>
</dbReference>
<keyword evidence="4 6" id="KW-1133">Transmembrane helix</keyword>
<dbReference type="PANTHER" id="PTHR43568">
    <property type="entry name" value="P PROTEIN"/>
    <property type="match status" value="1"/>
</dbReference>
<feature type="domain" description="Citrate transporter-like" evidence="7">
    <location>
        <begin position="339"/>
        <end position="432"/>
    </location>
</feature>
<evidence type="ECO:0000256" key="5">
    <source>
        <dbReference type="ARBA" id="ARBA00023136"/>
    </source>
</evidence>
<accession>A0A7J6Q7H6</accession>
<protein>
    <submittedName>
        <fullName evidence="8">Protein kinase</fullName>
    </submittedName>
</protein>
<dbReference type="GO" id="GO:0016301">
    <property type="term" value="F:kinase activity"/>
    <property type="evidence" value="ECO:0007669"/>
    <property type="project" value="UniProtKB-KW"/>
</dbReference>
<dbReference type="GO" id="GO:0016020">
    <property type="term" value="C:membrane"/>
    <property type="evidence" value="ECO:0007669"/>
    <property type="project" value="UniProtKB-SubCell"/>
</dbReference>
<dbReference type="InterPro" id="IPR051475">
    <property type="entry name" value="Diverse_Ion_Transporter"/>
</dbReference>
<feature type="transmembrane region" description="Helical" evidence="6">
    <location>
        <begin position="135"/>
        <end position="153"/>
    </location>
</feature>
<evidence type="ECO:0000256" key="6">
    <source>
        <dbReference type="SAM" id="Phobius"/>
    </source>
</evidence>
<feature type="transmembrane region" description="Helical" evidence="6">
    <location>
        <begin position="324"/>
        <end position="343"/>
    </location>
</feature>
<dbReference type="InterPro" id="IPR004680">
    <property type="entry name" value="Cit_transptr-like_dom"/>
</dbReference>
<evidence type="ECO:0000256" key="1">
    <source>
        <dbReference type="ARBA" id="ARBA00004141"/>
    </source>
</evidence>
<dbReference type="EMBL" id="JABANO010034960">
    <property type="protein sequence ID" value="KAF4704263.1"/>
    <property type="molecule type" value="Genomic_DNA"/>
</dbReference>
<organism evidence="8 9">
    <name type="scientific">Perkinsus olseni</name>
    <name type="common">Perkinsus atlanticus</name>
    <dbReference type="NCBI Taxonomy" id="32597"/>
    <lineage>
        <taxon>Eukaryota</taxon>
        <taxon>Sar</taxon>
        <taxon>Alveolata</taxon>
        <taxon>Perkinsozoa</taxon>
        <taxon>Perkinsea</taxon>
        <taxon>Perkinsida</taxon>
        <taxon>Perkinsidae</taxon>
        <taxon>Perkinsus</taxon>
    </lineage>
</organism>
<keyword evidence="5 6" id="KW-0472">Membrane</keyword>
<feature type="transmembrane region" description="Helical" evidence="6">
    <location>
        <begin position="350"/>
        <end position="370"/>
    </location>
</feature>
<keyword evidence="8" id="KW-0808">Transferase</keyword>
<dbReference type="AlphaFoldDB" id="A0A7J6Q7H6"/>
<feature type="transmembrane region" description="Helical" evidence="6">
    <location>
        <begin position="382"/>
        <end position="404"/>
    </location>
</feature>